<proteinExistence type="predicted"/>
<evidence type="ECO:0000313" key="2">
    <source>
        <dbReference type="Proteomes" id="UP000268229"/>
    </source>
</evidence>
<reference evidence="1 2" key="1">
    <citation type="submission" date="2018-12" db="EMBL/GenBank/DDBJ databases">
        <authorList>
            <consortium name="Pathogen Informatics"/>
        </authorList>
    </citation>
    <scope>NUCLEOTIDE SEQUENCE [LARGE SCALE GENOMIC DNA]</scope>
    <source>
        <strain evidence="1 2">NCTC12227</strain>
    </source>
</reference>
<organism evidence="1 2">
    <name type="scientific">Neisseria animaloris</name>
    <dbReference type="NCBI Taxonomy" id="326522"/>
    <lineage>
        <taxon>Bacteria</taxon>
        <taxon>Pseudomonadati</taxon>
        <taxon>Pseudomonadota</taxon>
        <taxon>Betaproteobacteria</taxon>
        <taxon>Neisseriales</taxon>
        <taxon>Neisseriaceae</taxon>
        <taxon>Neisseria</taxon>
    </lineage>
</organism>
<protein>
    <submittedName>
        <fullName evidence="1">Uncharacterized protein</fullName>
    </submittedName>
</protein>
<keyword evidence="2" id="KW-1185">Reference proteome</keyword>
<accession>A0A3S4YBG2</accession>
<gene>
    <name evidence="1" type="ORF">NCTC12227_01611</name>
</gene>
<dbReference type="AlphaFoldDB" id="A0A3S4YBG2"/>
<dbReference type="EMBL" id="LR134516">
    <property type="protein sequence ID" value="VEJ21846.1"/>
    <property type="molecule type" value="Genomic_DNA"/>
</dbReference>
<dbReference type="Proteomes" id="UP000268229">
    <property type="component" value="Chromosome"/>
</dbReference>
<sequence length="58" mass="6784">MTSYNHPDNSLLTGDCHLVLPEQVQQGVKIQSYTTSLEQLRLRQAIRQYYVLFKLNKC</sequence>
<dbReference type="KEGG" id="nani:NCTC12227_01611"/>
<evidence type="ECO:0000313" key="1">
    <source>
        <dbReference type="EMBL" id="VEJ21846.1"/>
    </source>
</evidence>
<name>A0A3S4YBG2_9NEIS</name>